<evidence type="ECO:0000256" key="9">
    <source>
        <dbReference type="ARBA" id="ARBA00022989"/>
    </source>
</evidence>
<organism evidence="14 15">
    <name type="scientific">Sporomusa sphaeroides DSM 2875</name>
    <dbReference type="NCBI Taxonomy" id="1337886"/>
    <lineage>
        <taxon>Bacteria</taxon>
        <taxon>Bacillati</taxon>
        <taxon>Bacillota</taxon>
        <taxon>Negativicutes</taxon>
        <taxon>Selenomonadales</taxon>
        <taxon>Sporomusaceae</taxon>
        <taxon>Sporomusa</taxon>
    </lineage>
</organism>
<keyword evidence="15" id="KW-1185">Reference proteome</keyword>
<keyword evidence="6" id="KW-0547">Nucleotide-binding</keyword>
<sequence length="558" mass="63461">MKRVFVRYIIALICLMFIVFLAFMLLNYRLFVVKANTDCNQAVSAFVAGQWTGYQQGIKAFAENEEVKKALAAQADLREVNQQLYEFSLSQQLKANFVLLNQDREIISTNLYKTNQLLFLANRTVQEALTRLAGAPDMTYSGVIHIPFDYGQKSDLTFIRAVQDGGRTVGYLVFSLQEDSLGVVMRNREADIIVITDAFNNVIFSTNNLLIDSLGKYKDDPGEASSLIIDEKPYHVAANILPESNMRIITLLSVVQQQQIIQFGGMFLLGISCFLLLLIRFLADKITARHLSSIDELLYAVNECRQGNIDYRIKSQSFSEFQMLYDNFNSMMLKVQQLLQSNNEMAERKRLMEVKQLEGQFNPHFAFNVMEALRYEILINPEQAARMVVAFANLMRYGINYGSTHVSLQTDISYVQDYLSLQKMRYNQRLEYSIDIEQAILPYKVPKLLIQPIVENSIIHGLENSKKITIRITGRRQAKQLVLCVEDDGPGLDAARLAALQAVLEDENAMPKRIGLYNVHRVAQLLYGQEYGLTIESVSGEGMRVLLKVPVILEDDDV</sequence>
<dbReference type="SUPFAM" id="SSF55874">
    <property type="entry name" value="ATPase domain of HSP90 chaperone/DNA topoisomerase II/histidine kinase"/>
    <property type="match status" value="1"/>
</dbReference>
<feature type="transmembrane region" description="Helical" evidence="12">
    <location>
        <begin position="260"/>
        <end position="283"/>
    </location>
</feature>
<protein>
    <submittedName>
        <fullName evidence="14">Sensor-like histidine kinase</fullName>
        <ecNumber evidence="14">2.7.13.3</ecNumber>
    </submittedName>
</protein>
<evidence type="ECO:0000256" key="8">
    <source>
        <dbReference type="ARBA" id="ARBA00022840"/>
    </source>
</evidence>
<feature type="domain" description="HAMP" evidence="13">
    <location>
        <begin position="288"/>
        <end position="340"/>
    </location>
</feature>
<evidence type="ECO:0000256" key="5">
    <source>
        <dbReference type="ARBA" id="ARBA00022692"/>
    </source>
</evidence>
<evidence type="ECO:0000256" key="2">
    <source>
        <dbReference type="ARBA" id="ARBA00022475"/>
    </source>
</evidence>
<reference evidence="14 15" key="1">
    <citation type="submission" date="2016-01" db="EMBL/GenBank/DDBJ databases">
        <authorList>
            <person name="Brown R."/>
        </authorList>
    </citation>
    <scope>NUCLEOTIDE SEQUENCE [LARGE SCALE GENOMIC DNA]</scope>
    <source>
        <strain evidence="14">Sporomusa sphaeroides DSM 2875</strain>
    </source>
</reference>
<evidence type="ECO:0000256" key="6">
    <source>
        <dbReference type="ARBA" id="ARBA00022741"/>
    </source>
</evidence>
<evidence type="ECO:0000259" key="13">
    <source>
        <dbReference type="PROSITE" id="PS50885"/>
    </source>
</evidence>
<keyword evidence="8" id="KW-0067">ATP-binding</keyword>
<dbReference type="InterPro" id="IPR036890">
    <property type="entry name" value="HATPase_C_sf"/>
</dbReference>
<gene>
    <name evidence="14" type="ORF">SSPH_03157</name>
</gene>
<accession>A0ABM9W612</accession>
<evidence type="ECO:0000256" key="1">
    <source>
        <dbReference type="ARBA" id="ARBA00004651"/>
    </source>
</evidence>
<evidence type="ECO:0000256" key="12">
    <source>
        <dbReference type="SAM" id="Phobius"/>
    </source>
</evidence>
<dbReference type="PANTHER" id="PTHR34220">
    <property type="entry name" value="SENSOR HISTIDINE KINASE YPDA"/>
    <property type="match status" value="1"/>
</dbReference>
<dbReference type="Gene3D" id="3.30.565.10">
    <property type="entry name" value="Histidine kinase-like ATPase, C-terminal domain"/>
    <property type="match status" value="1"/>
</dbReference>
<proteinExistence type="predicted"/>
<keyword evidence="11 12" id="KW-0472">Membrane</keyword>
<evidence type="ECO:0000313" key="15">
    <source>
        <dbReference type="Proteomes" id="UP000245702"/>
    </source>
</evidence>
<dbReference type="GO" id="GO:0004673">
    <property type="term" value="F:protein histidine kinase activity"/>
    <property type="evidence" value="ECO:0007669"/>
    <property type="project" value="UniProtKB-EC"/>
</dbReference>
<dbReference type="InterPro" id="IPR010559">
    <property type="entry name" value="Sig_transdc_His_kin_internal"/>
</dbReference>
<keyword evidence="5 12" id="KW-0812">Transmembrane</keyword>
<keyword evidence="2" id="KW-1003">Cell membrane</keyword>
<keyword evidence="9 12" id="KW-1133">Transmembrane helix</keyword>
<comment type="subcellular location">
    <subcellularLocation>
        <location evidence="1">Cell membrane</location>
        <topology evidence="1">Multi-pass membrane protein</topology>
    </subcellularLocation>
</comment>
<name>A0ABM9W612_9FIRM</name>
<dbReference type="InterPro" id="IPR050640">
    <property type="entry name" value="Bact_2-comp_sensor_kinase"/>
</dbReference>
<dbReference type="PANTHER" id="PTHR34220:SF11">
    <property type="entry name" value="SENSOR PROTEIN KINASE HPTS"/>
    <property type="match status" value="1"/>
</dbReference>
<dbReference type="Gene3D" id="6.10.340.10">
    <property type="match status" value="1"/>
</dbReference>
<dbReference type="Pfam" id="PF06580">
    <property type="entry name" value="His_kinase"/>
    <property type="match status" value="1"/>
</dbReference>
<keyword evidence="3" id="KW-0597">Phosphoprotein</keyword>
<comment type="caution">
    <text evidence="14">The sequence shown here is derived from an EMBL/GenBank/DDBJ whole genome shotgun (WGS) entry which is preliminary data.</text>
</comment>
<evidence type="ECO:0000256" key="3">
    <source>
        <dbReference type="ARBA" id="ARBA00022553"/>
    </source>
</evidence>
<feature type="transmembrane region" description="Helical" evidence="12">
    <location>
        <begin position="5"/>
        <end position="26"/>
    </location>
</feature>
<keyword evidence="10" id="KW-0902">Two-component regulatory system</keyword>
<keyword evidence="4 14" id="KW-0808">Transferase</keyword>
<evidence type="ECO:0000256" key="7">
    <source>
        <dbReference type="ARBA" id="ARBA00022777"/>
    </source>
</evidence>
<evidence type="ECO:0000313" key="14">
    <source>
        <dbReference type="EMBL" id="CVK20489.1"/>
    </source>
</evidence>
<dbReference type="Proteomes" id="UP000245702">
    <property type="component" value="Unassembled WGS sequence"/>
</dbReference>
<evidence type="ECO:0000256" key="10">
    <source>
        <dbReference type="ARBA" id="ARBA00023012"/>
    </source>
</evidence>
<evidence type="ECO:0000256" key="11">
    <source>
        <dbReference type="ARBA" id="ARBA00023136"/>
    </source>
</evidence>
<evidence type="ECO:0000256" key="4">
    <source>
        <dbReference type="ARBA" id="ARBA00022679"/>
    </source>
</evidence>
<dbReference type="InterPro" id="IPR003594">
    <property type="entry name" value="HATPase_dom"/>
</dbReference>
<dbReference type="EMBL" id="FCOW01000019">
    <property type="protein sequence ID" value="CVK20489.1"/>
    <property type="molecule type" value="Genomic_DNA"/>
</dbReference>
<dbReference type="PROSITE" id="PS50885">
    <property type="entry name" value="HAMP"/>
    <property type="match status" value="1"/>
</dbReference>
<dbReference type="EC" id="2.7.13.3" evidence="14"/>
<keyword evidence="7" id="KW-0418">Kinase</keyword>
<dbReference type="Pfam" id="PF02518">
    <property type="entry name" value="HATPase_c"/>
    <property type="match status" value="1"/>
</dbReference>
<dbReference type="InterPro" id="IPR003660">
    <property type="entry name" value="HAMP_dom"/>
</dbReference>